<sequence>MNIRQAQIGDATAIAEITNTIIRETLVTFTTDEREVDAVAKDIQARGPAFLVAEENAQVLGFATYGAFRNGPGYAECREHSIQLAPEARGQGIGRALLSALEDAARQQGIHVLVAGISSANAGAVAFHAALGYRQVGHMPEVGLKWGKRLDLLLMQKILASG</sequence>
<feature type="domain" description="N-acetyltransferase" evidence="3">
    <location>
        <begin position="1"/>
        <end position="160"/>
    </location>
</feature>
<evidence type="ECO:0000259" key="3">
    <source>
        <dbReference type="PROSITE" id="PS51186"/>
    </source>
</evidence>
<dbReference type="InterPro" id="IPR000182">
    <property type="entry name" value="GNAT_dom"/>
</dbReference>
<protein>
    <submittedName>
        <fullName evidence="4">GNAT family acetyltransferase</fullName>
    </submittedName>
</protein>
<comment type="caution">
    <text evidence="4">The sequence shown here is derived from an EMBL/GenBank/DDBJ whole genome shotgun (WGS) entry which is preliminary data.</text>
</comment>
<dbReference type="PROSITE" id="PS51186">
    <property type="entry name" value="GNAT"/>
    <property type="match status" value="1"/>
</dbReference>
<evidence type="ECO:0000313" key="4">
    <source>
        <dbReference type="EMBL" id="KUJ79418.1"/>
    </source>
</evidence>
<evidence type="ECO:0000256" key="1">
    <source>
        <dbReference type="ARBA" id="ARBA00022679"/>
    </source>
</evidence>
<keyword evidence="1 4" id="KW-0808">Transferase</keyword>
<dbReference type="PANTHER" id="PTHR43072:SF23">
    <property type="entry name" value="UPF0039 PROTEIN C11D3.02C"/>
    <property type="match status" value="1"/>
</dbReference>
<keyword evidence="5" id="KW-1185">Reference proteome</keyword>
<dbReference type="RefSeq" id="WP_068335819.1">
    <property type="nucleotide sequence ID" value="NZ_LQBP01000004.1"/>
</dbReference>
<dbReference type="PANTHER" id="PTHR43072">
    <property type="entry name" value="N-ACETYLTRANSFERASE"/>
    <property type="match status" value="1"/>
</dbReference>
<dbReference type="OrthoDB" id="5459937at2"/>
<dbReference type="EMBL" id="LQBP01000004">
    <property type="protein sequence ID" value="KUJ79418.1"/>
    <property type="molecule type" value="Genomic_DNA"/>
</dbReference>
<dbReference type="Pfam" id="PF00583">
    <property type="entry name" value="Acetyltransf_1"/>
    <property type="match status" value="1"/>
</dbReference>
<keyword evidence="2" id="KW-0012">Acyltransferase</keyword>
<evidence type="ECO:0000256" key="2">
    <source>
        <dbReference type="ARBA" id="ARBA00023315"/>
    </source>
</evidence>
<proteinExistence type="predicted"/>
<dbReference type="STRING" id="1685378.AVO44_09355"/>
<organism evidence="4 5">
    <name type="scientific">Ruegeria profundi</name>
    <dbReference type="NCBI Taxonomy" id="1685378"/>
    <lineage>
        <taxon>Bacteria</taxon>
        <taxon>Pseudomonadati</taxon>
        <taxon>Pseudomonadota</taxon>
        <taxon>Alphaproteobacteria</taxon>
        <taxon>Rhodobacterales</taxon>
        <taxon>Roseobacteraceae</taxon>
        <taxon>Ruegeria</taxon>
    </lineage>
</organism>
<accession>A0A0X3TUL9</accession>
<dbReference type="GO" id="GO:0016747">
    <property type="term" value="F:acyltransferase activity, transferring groups other than amino-acyl groups"/>
    <property type="evidence" value="ECO:0007669"/>
    <property type="project" value="InterPro"/>
</dbReference>
<evidence type="ECO:0000313" key="5">
    <source>
        <dbReference type="Proteomes" id="UP000053690"/>
    </source>
</evidence>
<reference evidence="5" key="1">
    <citation type="submission" date="2015-12" db="EMBL/GenBank/DDBJ databases">
        <authorList>
            <person name="Zhang G."/>
            <person name="Stingl U."/>
        </authorList>
    </citation>
    <scope>NUCLEOTIDE SEQUENCE [LARGE SCALE GENOMIC DNA]</scope>
    <source>
        <strain evidence="5">ZGT108</strain>
    </source>
</reference>
<gene>
    <name evidence="4" type="ORF">AVO44_09355</name>
</gene>
<dbReference type="CDD" id="cd04301">
    <property type="entry name" value="NAT_SF"/>
    <property type="match status" value="1"/>
</dbReference>
<dbReference type="InterPro" id="IPR016181">
    <property type="entry name" value="Acyl_CoA_acyltransferase"/>
</dbReference>
<dbReference type="Proteomes" id="UP000053690">
    <property type="component" value="Unassembled WGS sequence"/>
</dbReference>
<dbReference type="AlphaFoldDB" id="A0A0X3TUL9"/>
<dbReference type="Gene3D" id="3.40.630.30">
    <property type="match status" value="1"/>
</dbReference>
<name>A0A0X3TUL9_9RHOB</name>
<dbReference type="SUPFAM" id="SSF55729">
    <property type="entry name" value="Acyl-CoA N-acyltransferases (Nat)"/>
    <property type="match status" value="1"/>
</dbReference>